<dbReference type="SUPFAM" id="SSF47459">
    <property type="entry name" value="HLH, helix-loop-helix DNA-binding domain"/>
    <property type="match status" value="1"/>
</dbReference>
<evidence type="ECO:0000256" key="1">
    <source>
        <dbReference type="ARBA" id="ARBA00023125"/>
    </source>
</evidence>
<keyword evidence="1 3" id="KW-0238">DNA-binding</keyword>
<evidence type="ECO:0000313" key="3">
    <source>
        <dbReference type="EMBL" id="KAK9688599.1"/>
    </source>
</evidence>
<feature type="domain" description="BHLH" evidence="2">
    <location>
        <begin position="93"/>
        <end position="146"/>
    </location>
</feature>
<dbReference type="GO" id="GO:0032502">
    <property type="term" value="P:developmental process"/>
    <property type="evidence" value="ECO:0007669"/>
    <property type="project" value="TreeGrafter"/>
</dbReference>
<dbReference type="GO" id="GO:0000977">
    <property type="term" value="F:RNA polymerase II transcription regulatory region sequence-specific DNA binding"/>
    <property type="evidence" value="ECO:0007669"/>
    <property type="project" value="TreeGrafter"/>
</dbReference>
<dbReference type="PROSITE" id="PS50888">
    <property type="entry name" value="BHLH"/>
    <property type="match status" value="1"/>
</dbReference>
<dbReference type="InterPro" id="IPR050283">
    <property type="entry name" value="E-box_TF_Regulators"/>
</dbReference>
<dbReference type="Proteomes" id="UP001458880">
    <property type="component" value="Unassembled WGS sequence"/>
</dbReference>
<protein>
    <submittedName>
        <fullName evidence="3">Helix-loop-helix DNA-binding domain</fullName>
    </submittedName>
</protein>
<accession>A0AAW1IGI7</accession>
<dbReference type="EMBL" id="JASPKY010000585">
    <property type="protein sequence ID" value="KAK9688599.1"/>
    <property type="molecule type" value="Genomic_DNA"/>
</dbReference>
<dbReference type="GO" id="GO:0046983">
    <property type="term" value="F:protein dimerization activity"/>
    <property type="evidence" value="ECO:0007669"/>
    <property type="project" value="InterPro"/>
</dbReference>
<dbReference type="InterPro" id="IPR036638">
    <property type="entry name" value="HLH_DNA-bd_sf"/>
</dbReference>
<proteinExistence type="predicted"/>
<dbReference type="PANTHER" id="PTHR23349:SF108">
    <property type="entry name" value="BHLH DOMAIN-CONTAINING PROTEIN"/>
    <property type="match status" value="1"/>
</dbReference>
<dbReference type="GO" id="GO:0000981">
    <property type="term" value="F:DNA-binding transcription factor activity, RNA polymerase II-specific"/>
    <property type="evidence" value="ECO:0007669"/>
    <property type="project" value="TreeGrafter"/>
</dbReference>
<gene>
    <name evidence="3" type="ORF">QE152_g35192</name>
</gene>
<dbReference type="InterPro" id="IPR011598">
    <property type="entry name" value="bHLH_dom"/>
</dbReference>
<name>A0AAW1IGI7_POPJA</name>
<dbReference type="Gene3D" id="4.10.280.10">
    <property type="entry name" value="Helix-loop-helix DNA-binding domain"/>
    <property type="match status" value="1"/>
</dbReference>
<comment type="caution">
    <text evidence="3">The sequence shown here is derived from an EMBL/GenBank/DDBJ whole genome shotgun (WGS) entry which is preliminary data.</text>
</comment>
<evidence type="ECO:0000259" key="2">
    <source>
        <dbReference type="PROSITE" id="PS50888"/>
    </source>
</evidence>
<dbReference type="AlphaFoldDB" id="A0AAW1IGI7"/>
<organism evidence="3 4">
    <name type="scientific">Popillia japonica</name>
    <name type="common">Japanese beetle</name>
    <dbReference type="NCBI Taxonomy" id="7064"/>
    <lineage>
        <taxon>Eukaryota</taxon>
        <taxon>Metazoa</taxon>
        <taxon>Ecdysozoa</taxon>
        <taxon>Arthropoda</taxon>
        <taxon>Hexapoda</taxon>
        <taxon>Insecta</taxon>
        <taxon>Pterygota</taxon>
        <taxon>Neoptera</taxon>
        <taxon>Endopterygota</taxon>
        <taxon>Coleoptera</taxon>
        <taxon>Polyphaga</taxon>
        <taxon>Scarabaeiformia</taxon>
        <taxon>Scarabaeidae</taxon>
        <taxon>Rutelinae</taxon>
        <taxon>Popillia</taxon>
    </lineage>
</organism>
<sequence length="177" mass="20736">MSMTCNMISTPSISCASFANSSPWMCLHDFNRQYQREWMVELDHVTVPQYSENSDKDRQLQDDEMSTGALKENNCKKGIGKYVHVPHRDKPPQVVAKRNARERRRVQAVNSAFIRLRKAVPLDNNRGKRVSKVKTLQNAIKYIQSLQELLHWHGMYENSYCFDAMNDFFDEDFEENI</sequence>
<dbReference type="Pfam" id="PF00010">
    <property type="entry name" value="HLH"/>
    <property type="match status" value="1"/>
</dbReference>
<dbReference type="SMART" id="SM00353">
    <property type="entry name" value="HLH"/>
    <property type="match status" value="1"/>
</dbReference>
<dbReference type="PANTHER" id="PTHR23349">
    <property type="entry name" value="BASIC HELIX-LOOP-HELIX TRANSCRIPTION FACTOR, TWIST"/>
    <property type="match status" value="1"/>
</dbReference>
<reference evidence="3 4" key="1">
    <citation type="journal article" date="2024" name="BMC Genomics">
        <title>De novo assembly and annotation of Popillia japonica's genome with initial clues to its potential as an invasive pest.</title>
        <authorList>
            <person name="Cucini C."/>
            <person name="Boschi S."/>
            <person name="Funari R."/>
            <person name="Cardaioli E."/>
            <person name="Iannotti N."/>
            <person name="Marturano G."/>
            <person name="Paoli F."/>
            <person name="Bruttini M."/>
            <person name="Carapelli A."/>
            <person name="Frati F."/>
            <person name="Nardi F."/>
        </authorList>
    </citation>
    <scope>NUCLEOTIDE SEQUENCE [LARGE SCALE GENOMIC DNA]</scope>
    <source>
        <strain evidence="3">DMR45628</strain>
    </source>
</reference>
<evidence type="ECO:0000313" key="4">
    <source>
        <dbReference type="Proteomes" id="UP001458880"/>
    </source>
</evidence>
<dbReference type="CDD" id="cd11418">
    <property type="entry name" value="bHLH_TS_ASCL"/>
    <property type="match status" value="1"/>
</dbReference>
<keyword evidence="4" id="KW-1185">Reference proteome</keyword>